<dbReference type="AlphaFoldDB" id="A0A422M9S0"/>
<evidence type="ECO:0000313" key="9">
    <source>
        <dbReference type="Proteomes" id="UP000284716"/>
    </source>
</evidence>
<feature type="coiled-coil region" evidence="5">
    <location>
        <begin position="461"/>
        <end position="488"/>
    </location>
</feature>
<evidence type="ECO:0000259" key="7">
    <source>
        <dbReference type="Pfam" id="PF12698"/>
    </source>
</evidence>
<keyword evidence="2 6" id="KW-0812">Transmembrane</keyword>
<dbReference type="NCBIfam" id="TIGR03061">
    <property type="entry name" value="pip_yhgE_Nterm"/>
    <property type="match status" value="1"/>
</dbReference>
<dbReference type="PANTHER" id="PTHR43077">
    <property type="entry name" value="TRANSPORT PERMEASE YVFS-RELATED"/>
    <property type="match status" value="1"/>
</dbReference>
<comment type="subcellular location">
    <subcellularLocation>
        <location evidence="1">Membrane</location>
        <topology evidence="1">Multi-pass membrane protein</topology>
    </subcellularLocation>
</comment>
<accession>A0A422M9S0</accession>
<dbReference type="InterPro" id="IPR017501">
    <property type="entry name" value="Phage_infect_YhgE_C"/>
</dbReference>
<evidence type="ECO:0000256" key="2">
    <source>
        <dbReference type="ARBA" id="ARBA00022692"/>
    </source>
</evidence>
<dbReference type="InterPro" id="IPR017500">
    <property type="entry name" value="Phage_infect_YhgE_N"/>
</dbReference>
<evidence type="ECO:0000256" key="1">
    <source>
        <dbReference type="ARBA" id="ARBA00004141"/>
    </source>
</evidence>
<feature type="transmembrane region" description="Helical" evidence="6">
    <location>
        <begin position="848"/>
        <end position="873"/>
    </location>
</feature>
<feature type="transmembrane region" description="Helical" evidence="6">
    <location>
        <begin position="879"/>
        <end position="900"/>
    </location>
</feature>
<dbReference type="GO" id="GO:0016020">
    <property type="term" value="C:membrane"/>
    <property type="evidence" value="ECO:0007669"/>
    <property type="project" value="UniProtKB-SubCell"/>
</dbReference>
<dbReference type="Gene3D" id="3.40.1710.10">
    <property type="entry name" value="abc type-2 transporter like domain"/>
    <property type="match status" value="1"/>
</dbReference>
<evidence type="ECO:0000313" key="8">
    <source>
        <dbReference type="EMBL" id="RND85126.1"/>
    </source>
</evidence>
<keyword evidence="4 6" id="KW-0472">Membrane</keyword>
<dbReference type="NCBIfam" id="TIGR03062">
    <property type="entry name" value="pip_yhgE_Cterm"/>
    <property type="match status" value="1"/>
</dbReference>
<proteinExistence type="predicted"/>
<dbReference type="Proteomes" id="UP000284716">
    <property type="component" value="Unassembled WGS sequence"/>
</dbReference>
<name>A0A422M9S0_LACPA</name>
<dbReference type="NCBIfam" id="TIGR03057">
    <property type="entry name" value="xxxLxxG_by_4"/>
    <property type="match status" value="12"/>
</dbReference>
<evidence type="ECO:0000256" key="5">
    <source>
        <dbReference type="SAM" id="Coils"/>
    </source>
</evidence>
<feature type="transmembrane region" description="Helical" evidence="6">
    <location>
        <begin position="907"/>
        <end position="924"/>
    </location>
</feature>
<dbReference type="InterPro" id="IPR013525">
    <property type="entry name" value="ABC2_TM"/>
</dbReference>
<feature type="transmembrane region" description="Helical" evidence="6">
    <location>
        <begin position="12"/>
        <end position="34"/>
    </location>
</feature>
<evidence type="ECO:0000256" key="4">
    <source>
        <dbReference type="ARBA" id="ARBA00023136"/>
    </source>
</evidence>
<protein>
    <submittedName>
        <fullName evidence="8">X-X-X-Leu-X-X-Gly heptad repeat containing protein</fullName>
    </submittedName>
</protein>
<dbReference type="RefSeq" id="WP_123018594.1">
    <property type="nucleotide sequence ID" value="NZ_LKFF01000010.1"/>
</dbReference>
<feature type="transmembrane region" description="Helical" evidence="6">
    <location>
        <begin position="964"/>
        <end position="987"/>
    </location>
</feature>
<keyword evidence="5" id="KW-0175">Coiled coil</keyword>
<feature type="transmembrane region" description="Helical" evidence="6">
    <location>
        <begin position="808"/>
        <end position="828"/>
    </location>
</feature>
<organism evidence="8 9">
    <name type="scientific">Lacticaseibacillus paracasei</name>
    <name type="common">Lactobacillus paracasei</name>
    <dbReference type="NCBI Taxonomy" id="1597"/>
    <lineage>
        <taxon>Bacteria</taxon>
        <taxon>Bacillati</taxon>
        <taxon>Bacillota</taxon>
        <taxon>Bacilli</taxon>
        <taxon>Lactobacillales</taxon>
        <taxon>Lactobacillaceae</taxon>
        <taxon>Lacticaseibacillus</taxon>
    </lineage>
</organism>
<dbReference type="PANTHER" id="PTHR43077:SF5">
    <property type="entry name" value="PHAGE INFECTION PROTEIN"/>
    <property type="match status" value="1"/>
</dbReference>
<evidence type="ECO:0000256" key="6">
    <source>
        <dbReference type="SAM" id="Phobius"/>
    </source>
</evidence>
<dbReference type="SUPFAM" id="SSF58104">
    <property type="entry name" value="Methyl-accepting chemotaxis protein (MCP) signaling domain"/>
    <property type="match status" value="3"/>
</dbReference>
<dbReference type="Gene3D" id="1.10.287.950">
    <property type="entry name" value="Methyl-accepting chemotaxis protein"/>
    <property type="match status" value="3"/>
</dbReference>
<comment type="caution">
    <text evidence="8">The sequence shown here is derived from an EMBL/GenBank/DDBJ whole genome shotgun (WGS) entry which is preliminary data.</text>
</comment>
<evidence type="ECO:0000256" key="3">
    <source>
        <dbReference type="ARBA" id="ARBA00022989"/>
    </source>
</evidence>
<reference evidence="8 9" key="1">
    <citation type="journal article" date="2018" name="Front. Microbiol.">
        <title>Conversion of Methionine to Cysteine in Lactobacillus paracasei Depends on the Highly Mobile cysK-ctl-cysE Gene Cluster.</title>
        <authorList>
            <person name="Wuthrich D."/>
            <person name="Irmler S."/>
            <person name="Berthoud H."/>
            <person name="Guggenbuhl B."/>
            <person name="Eugster E."/>
            <person name="Bruggmann R."/>
        </authorList>
    </citation>
    <scope>NUCLEOTIDE SEQUENCE [LARGE SCALE GENOMIC DNA]</scope>
    <source>
        <strain evidence="8 9">FAM18157</strain>
    </source>
</reference>
<dbReference type="InterPro" id="IPR023908">
    <property type="entry name" value="xxxLxxG_rpt"/>
</dbReference>
<feature type="domain" description="ABC-2 type transporter transmembrane" evidence="7">
    <location>
        <begin position="19"/>
        <end position="178"/>
    </location>
</feature>
<sequence length="1009" mass="104941">MIKDEFKFIGKNKLILVSVLVIILIPFLYSIFFLKSVWDPYGDTQNLPVAVVNLDQPVTYQGKKLNVGEQTVNKLKNNKKLGWHFVSKAQADKGMKANKYYTVITLPKDFSKNAATILDEHPRKMDLKYQTNDSLNYIGQVISGIGLNALNSEIRANVTNAYASAVFDQIKTIGKGMKNAADAATQIDEGQVKLDDGIDQYTVAVSQVNDGIQTMKVKVSPMSSQIPQLASGANQVASGLQTLNGSTTQLASGVGQLANGSNQVTNGLGTLQSKTGTLSSGVGQLASGSNQVTSGLGTLQSKTGTLSSGVGQLASGSNQVTSGLGTLQSKTGTLSSGVGQLASGSNQVTSGLGTLQSKTGTLSSGVGQLATGSNQVTNGLGTLQTESGQLANGITQLQTGSASLTTGVKNYTDGVTSLSKGIDQLAGSTGSLATDTNSLATGSSDLTNGLQQLSGSVDSQNKQAVESAAKLQESLTKYEATLKAKTNQDPDLVAGFEQLETNINALMTQTESSGTSLSTTLNQKLIPGSKKVSDGLTTLNQRVPTLTAAITGLQNGATKIISNNDQLVTGTNSLNSGINQLATKAPSLVDGVSQLYSGSGKVSGGLSTLNGQIPTLTNGVSQLYSGSGQVSGGLNTLNGQIPTLTNGVSQLYSGSSQVSGGLTSLNGQIPTLTNGVSQLYSGSSQVSGGLSTLNGQVPTLTNGVSQLANGAGQVANGVGQLNANVPTLVSGVNQLADGTSQITAQSGTLKSGSTQLKNGDKKFAKTLSSSAKKVNGITVTSDTKKMFAAPTKMSHKHYSYVPNYGHALAPYVLSLALYVGALVFNFAYPIRKVSKADGTATQWFFSKITIGAVVAVATAIVEATLIMAVGLNVDHVGQFYLTAILFSLTSMYLIMFLSMAFDNPGRFLAMVGLMLQLGGSGGTFPMELTNQFYNIIHPFLPMSYSIMNFRNAITSGIASNTVTLGYIVIIAFALGSLLLLWITMILLQRYHKMGISQLDDNQKLQAVEK</sequence>
<gene>
    <name evidence="8" type="ORF">FAM18157_00003</name>
</gene>
<dbReference type="EMBL" id="LKFS01000001">
    <property type="protein sequence ID" value="RND85126.1"/>
    <property type="molecule type" value="Genomic_DNA"/>
</dbReference>
<dbReference type="Pfam" id="PF12698">
    <property type="entry name" value="ABC2_membrane_3"/>
    <property type="match status" value="1"/>
</dbReference>
<keyword evidence="3 6" id="KW-1133">Transmembrane helix</keyword>
<dbReference type="InterPro" id="IPR051328">
    <property type="entry name" value="T7SS_ABC-Transporter"/>
</dbReference>
<dbReference type="GO" id="GO:0140359">
    <property type="term" value="F:ABC-type transporter activity"/>
    <property type="evidence" value="ECO:0007669"/>
    <property type="project" value="InterPro"/>
</dbReference>